<evidence type="ECO:0000313" key="2">
    <source>
        <dbReference type="WBParaSite" id="jg7346"/>
    </source>
</evidence>
<name>A0A915EKR6_9BILA</name>
<reference evidence="2" key="1">
    <citation type="submission" date="2022-11" db="UniProtKB">
        <authorList>
            <consortium name="WormBaseParasite"/>
        </authorList>
    </citation>
    <scope>IDENTIFICATION</scope>
</reference>
<dbReference type="AlphaFoldDB" id="A0A915EKR6"/>
<sequence>MLLSDEYPTYICLRSHMPEYQHLMIRHKKKTGGGFAKWVKILGGVLSVTQLASRSHQQVRRDVGVDEA</sequence>
<dbReference type="WBParaSite" id="jg7346">
    <property type="protein sequence ID" value="jg7346"/>
    <property type="gene ID" value="jg7346"/>
</dbReference>
<keyword evidence="1" id="KW-1185">Reference proteome</keyword>
<dbReference type="Proteomes" id="UP000887574">
    <property type="component" value="Unplaced"/>
</dbReference>
<evidence type="ECO:0000313" key="1">
    <source>
        <dbReference type="Proteomes" id="UP000887574"/>
    </source>
</evidence>
<proteinExistence type="predicted"/>
<organism evidence="1 2">
    <name type="scientific">Ditylenchus dipsaci</name>
    <dbReference type="NCBI Taxonomy" id="166011"/>
    <lineage>
        <taxon>Eukaryota</taxon>
        <taxon>Metazoa</taxon>
        <taxon>Ecdysozoa</taxon>
        <taxon>Nematoda</taxon>
        <taxon>Chromadorea</taxon>
        <taxon>Rhabditida</taxon>
        <taxon>Tylenchina</taxon>
        <taxon>Tylenchomorpha</taxon>
        <taxon>Sphaerularioidea</taxon>
        <taxon>Anguinidae</taxon>
        <taxon>Anguininae</taxon>
        <taxon>Ditylenchus</taxon>
    </lineage>
</organism>
<protein>
    <submittedName>
        <fullName evidence="2">Transposase</fullName>
    </submittedName>
</protein>
<accession>A0A915EKR6</accession>